<dbReference type="Proteomes" id="UP000004200">
    <property type="component" value="Unassembled WGS sequence"/>
</dbReference>
<accession>G2DVV7</accession>
<organism evidence="1 2">
    <name type="scientific">Thiorhodococcus drewsii AZ1</name>
    <dbReference type="NCBI Taxonomy" id="765913"/>
    <lineage>
        <taxon>Bacteria</taxon>
        <taxon>Pseudomonadati</taxon>
        <taxon>Pseudomonadota</taxon>
        <taxon>Gammaproteobacteria</taxon>
        <taxon>Chromatiales</taxon>
        <taxon>Chromatiaceae</taxon>
        <taxon>Thiorhodococcus</taxon>
    </lineage>
</organism>
<evidence type="ECO:0000313" key="2">
    <source>
        <dbReference type="Proteomes" id="UP000004200"/>
    </source>
</evidence>
<sequence>MSGPRLIMYHKQATSARTRFLKLPYGGVCGFEALPEGASLASGDGESENLVSHPAPLLREAESQLGLATGSLEAESGYRCKINWDEGSAEVYLAHFTSIDPPFDEVSAQGATFIDLTQARNLPQVELALLRLAYEHILG</sequence>
<name>G2DVV7_9GAMM</name>
<evidence type="ECO:0000313" key="1">
    <source>
        <dbReference type="EMBL" id="EGV33863.1"/>
    </source>
</evidence>
<evidence type="ECO:0008006" key="3">
    <source>
        <dbReference type="Google" id="ProtNLM"/>
    </source>
</evidence>
<gene>
    <name evidence="1" type="ORF">ThidrDRAFT_0018</name>
</gene>
<dbReference type="AlphaFoldDB" id="G2DVV7"/>
<dbReference type="STRING" id="765913.ThidrDRAFT_0018"/>
<comment type="caution">
    <text evidence="1">The sequence shown here is derived from an EMBL/GenBank/DDBJ whole genome shotgun (WGS) entry which is preliminary data.</text>
</comment>
<keyword evidence="2" id="KW-1185">Reference proteome</keyword>
<proteinExistence type="predicted"/>
<reference evidence="1 2" key="1">
    <citation type="submission" date="2011-06" db="EMBL/GenBank/DDBJ databases">
        <title>The draft genome of Thiorhodococcus drewsii AZ1.</title>
        <authorList>
            <consortium name="US DOE Joint Genome Institute (JGI-PGF)"/>
            <person name="Lucas S."/>
            <person name="Han J."/>
            <person name="Lapidus A."/>
            <person name="Cheng J.-F."/>
            <person name="Goodwin L."/>
            <person name="Pitluck S."/>
            <person name="Peters L."/>
            <person name="Land M.L."/>
            <person name="Hauser L."/>
            <person name="Vogl K."/>
            <person name="Liu Z."/>
            <person name="Imhoff J."/>
            <person name="Thiel V."/>
            <person name="Frigaard N.-U."/>
            <person name="Bryant D.A."/>
            <person name="Woyke T.J."/>
        </authorList>
    </citation>
    <scope>NUCLEOTIDE SEQUENCE [LARGE SCALE GENOMIC DNA]</scope>
    <source>
        <strain evidence="1 2">AZ1</strain>
    </source>
</reference>
<dbReference type="OrthoDB" id="6088517at2"/>
<dbReference type="eggNOG" id="ENOG50323V5">
    <property type="taxonomic scope" value="Bacteria"/>
</dbReference>
<protein>
    <recommendedName>
        <fullName evidence="3">NUDIX hydrolase</fullName>
    </recommendedName>
</protein>
<dbReference type="EMBL" id="AFWT01000001">
    <property type="protein sequence ID" value="EGV33863.1"/>
    <property type="molecule type" value="Genomic_DNA"/>
</dbReference>
<dbReference type="RefSeq" id="WP_007038734.1">
    <property type="nucleotide sequence ID" value="NZ_AFWT01000001.1"/>
</dbReference>